<sequence>MPPGAKKRKALKKKKQQEQQESIGTCTITNGDKLHEKGHGSQDDRESDDSNSSSPASQGNETKDPSASFVNDIAEEISDLVTQRLGSENGNAISVERGTDDKKLIVEKPLISSSHDPCVKKIAPVVDSVSKVVISVKSEHPETLTHLNFDEKKEYPSTGLEKGNGEVATLPDSAALISRKVESLKESEVTVSSEEKRLSLTGPPAVRTSWLSCCGLFDAVTGSDR</sequence>
<proteinExistence type="predicted"/>
<feature type="compositionally biased region" description="Polar residues" evidence="1">
    <location>
        <begin position="21"/>
        <end position="30"/>
    </location>
</feature>
<feature type="compositionally biased region" description="Basic and acidic residues" evidence="1">
    <location>
        <begin position="32"/>
        <end position="44"/>
    </location>
</feature>
<comment type="caution">
    <text evidence="2">The sequence shown here is derived from an EMBL/GenBank/DDBJ whole genome shotgun (WGS) entry which is preliminary data.</text>
</comment>
<accession>A0ABC8ITI0</accession>
<dbReference type="Proteomes" id="UP001642260">
    <property type="component" value="Unassembled WGS sequence"/>
</dbReference>
<dbReference type="PANTHER" id="PTHR37187:SF19">
    <property type="entry name" value="(RAPE) HYPOTHETICAL PROTEIN"/>
    <property type="match status" value="1"/>
</dbReference>
<feature type="region of interest" description="Disordered" evidence="1">
    <location>
        <begin position="1"/>
        <end position="75"/>
    </location>
</feature>
<name>A0ABC8ITI0_ERUVS</name>
<organism evidence="2 3">
    <name type="scientific">Eruca vesicaria subsp. sativa</name>
    <name type="common">Garden rocket</name>
    <name type="synonym">Eruca sativa</name>
    <dbReference type="NCBI Taxonomy" id="29727"/>
    <lineage>
        <taxon>Eukaryota</taxon>
        <taxon>Viridiplantae</taxon>
        <taxon>Streptophyta</taxon>
        <taxon>Embryophyta</taxon>
        <taxon>Tracheophyta</taxon>
        <taxon>Spermatophyta</taxon>
        <taxon>Magnoliopsida</taxon>
        <taxon>eudicotyledons</taxon>
        <taxon>Gunneridae</taxon>
        <taxon>Pentapetalae</taxon>
        <taxon>rosids</taxon>
        <taxon>malvids</taxon>
        <taxon>Brassicales</taxon>
        <taxon>Brassicaceae</taxon>
        <taxon>Brassiceae</taxon>
        <taxon>Eruca</taxon>
    </lineage>
</organism>
<dbReference type="AlphaFoldDB" id="A0ABC8ITI0"/>
<dbReference type="EMBL" id="CAKOAT010052932">
    <property type="protein sequence ID" value="CAH8299528.1"/>
    <property type="molecule type" value="Genomic_DNA"/>
</dbReference>
<dbReference type="PANTHER" id="PTHR37187">
    <property type="entry name" value="EXPRESSED PROTEIN"/>
    <property type="match status" value="1"/>
</dbReference>
<evidence type="ECO:0000313" key="3">
    <source>
        <dbReference type="Proteomes" id="UP001642260"/>
    </source>
</evidence>
<protein>
    <submittedName>
        <fullName evidence="2">Uncharacterized protein</fullName>
    </submittedName>
</protein>
<gene>
    <name evidence="2" type="ORF">ERUC_LOCUS2579</name>
</gene>
<evidence type="ECO:0000313" key="2">
    <source>
        <dbReference type="EMBL" id="CAH8299528.1"/>
    </source>
</evidence>
<evidence type="ECO:0000256" key="1">
    <source>
        <dbReference type="SAM" id="MobiDB-lite"/>
    </source>
</evidence>
<reference evidence="2 3" key="1">
    <citation type="submission" date="2022-03" db="EMBL/GenBank/DDBJ databases">
        <authorList>
            <person name="Macdonald S."/>
            <person name="Ahmed S."/>
            <person name="Newling K."/>
        </authorList>
    </citation>
    <scope>NUCLEOTIDE SEQUENCE [LARGE SCALE GENOMIC DNA]</scope>
</reference>
<feature type="compositionally biased region" description="Basic residues" evidence="1">
    <location>
        <begin position="1"/>
        <end position="15"/>
    </location>
</feature>
<keyword evidence="3" id="KW-1185">Reference proteome</keyword>